<dbReference type="InterPro" id="IPR044925">
    <property type="entry name" value="His-Me_finger_sf"/>
</dbReference>
<keyword evidence="2" id="KW-0255">Endonuclease</keyword>
<dbReference type="Proteomes" id="UP000264442">
    <property type="component" value="Segment"/>
</dbReference>
<proteinExistence type="predicted"/>
<dbReference type="Gene3D" id="1.20.5.2050">
    <property type="match status" value="1"/>
</dbReference>
<keyword evidence="3" id="KW-1185">Reference proteome</keyword>
<sequence>MKQLIVTIEDKKWLSPSRSARFAEMSLSELQKQNVAQESADCASTDRRKTQFITQKQIMEYLEYNPETGVFTAAKTHGTLWRKGRIVGHKNKAGYITITLLGKLRKAHRMAWIYVYGEDIDGYEIDHINGDKSDNRICNLRISSHQQNMFNMKKKSTNKSGVKGVHFDKRCNKWRSQTSINKKRVHLGLFDTIESAEKAIREFMVANHKEFINLG</sequence>
<keyword evidence="2" id="KW-0540">Nuclease</keyword>
<reference evidence="2" key="1">
    <citation type="submission" date="2018-06" db="EMBL/GenBank/DDBJ databases">
        <title>Complete genome sequence of Salmonella Typhimurium bacteriophage VSt472.</title>
        <authorList>
            <person name="Volozhantsev N."/>
            <person name="Denisenko E."/>
            <person name="Verevkin V."/>
            <person name="Myakinina V."/>
            <person name="Kislichkina A."/>
            <person name="Krasilnikova V."/>
        </authorList>
    </citation>
    <scope>NUCLEOTIDE SEQUENCE [LARGE SCALE GENOMIC DNA]</scope>
</reference>
<organism evidence="2">
    <name type="scientific">Salmonella virus VSt472</name>
    <dbReference type="NCBI Taxonomy" id="2301723"/>
    <lineage>
        <taxon>Viruses</taxon>
        <taxon>Duplodnaviria</taxon>
        <taxon>Heunggongvirae</taxon>
        <taxon>Uroviricota</taxon>
        <taxon>Caudoviricetes</taxon>
        <taxon>Skatevirus</taxon>
        <taxon>Skatevirus VSt472</taxon>
    </lineage>
</organism>
<dbReference type="GO" id="GO:0003677">
    <property type="term" value="F:DNA binding"/>
    <property type="evidence" value="ECO:0007669"/>
    <property type="project" value="InterPro"/>
</dbReference>
<dbReference type="SUPFAM" id="SSF54060">
    <property type="entry name" value="His-Me finger endonucleases"/>
    <property type="match status" value="1"/>
</dbReference>
<name>A0A385EGN1_9CAUD</name>
<accession>A0A385EGN1</accession>
<evidence type="ECO:0000259" key="1">
    <source>
        <dbReference type="Pfam" id="PF13392"/>
    </source>
</evidence>
<dbReference type="Gene3D" id="3.90.75.20">
    <property type="match status" value="1"/>
</dbReference>
<evidence type="ECO:0000313" key="2">
    <source>
        <dbReference type="EMBL" id="AXQ70385.1"/>
    </source>
</evidence>
<dbReference type="Pfam" id="PF13392">
    <property type="entry name" value="HNH_3"/>
    <property type="match status" value="1"/>
</dbReference>
<evidence type="ECO:0000313" key="3">
    <source>
        <dbReference type="Proteomes" id="UP000264442"/>
    </source>
</evidence>
<dbReference type="InterPro" id="IPR016177">
    <property type="entry name" value="DNA-bd_dom_sf"/>
</dbReference>
<keyword evidence="2" id="KW-0378">Hydrolase</keyword>
<protein>
    <submittedName>
        <fullName evidence="2">Homing endonuclease</fullName>
    </submittedName>
</protein>
<feature type="domain" description="HNH nuclease" evidence="1">
    <location>
        <begin position="105"/>
        <end position="149"/>
    </location>
</feature>
<gene>
    <name evidence="2" type="ORF">vst472_68</name>
</gene>
<dbReference type="SUPFAM" id="SSF54171">
    <property type="entry name" value="DNA-binding domain"/>
    <property type="match status" value="1"/>
</dbReference>
<dbReference type="InterPro" id="IPR003615">
    <property type="entry name" value="HNH_nuc"/>
</dbReference>
<dbReference type="EMBL" id="MH424446">
    <property type="protein sequence ID" value="AXQ70385.1"/>
    <property type="molecule type" value="Genomic_DNA"/>
</dbReference>
<dbReference type="GO" id="GO:0004519">
    <property type="term" value="F:endonuclease activity"/>
    <property type="evidence" value="ECO:0007669"/>
    <property type="project" value="UniProtKB-KW"/>
</dbReference>